<dbReference type="Proteomes" id="UP001489004">
    <property type="component" value="Unassembled WGS sequence"/>
</dbReference>
<evidence type="ECO:0000313" key="2">
    <source>
        <dbReference type="Proteomes" id="UP001489004"/>
    </source>
</evidence>
<proteinExistence type="predicted"/>
<dbReference type="AlphaFoldDB" id="A0AAW1R5X0"/>
<protein>
    <submittedName>
        <fullName evidence="1">Uncharacterized protein</fullName>
    </submittedName>
</protein>
<accession>A0AAW1R5X0</accession>
<reference evidence="1 2" key="1">
    <citation type="journal article" date="2024" name="Nat. Commun.">
        <title>Phylogenomics reveals the evolutionary origins of lichenization in chlorophyte algae.</title>
        <authorList>
            <person name="Puginier C."/>
            <person name="Libourel C."/>
            <person name="Otte J."/>
            <person name="Skaloud P."/>
            <person name="Haon M."/>
            <person name="Grisel S."/>
            <person name="Petersen M."/>
            <person name="Berrin J.G."/>
            <person name="Delaux P.M."/>
            <person name="Dal Grande F."/>
            <person name="Keller J."/>
        </authorList>
    </citation>
    <scope>NUCLEOTIDE SEQUENCE [LARGE SCALE GENOMIC DNA]</scope>
    <source>
        <strain evidence="1 2">SAG 2043</strain>
    </source>
</reference>
<evidence type="ECO:0000313" key="1">
    <source>
        <dbReference type="EMBL" id="KAK9828969.1"/>
    </source>
</evidence>
<comment type="caution">
    <text evidence="1">The sequence shown here is derived from an EMBL/GenBank/DDBJ whole genome shotgun (WGS) entry which is preliminary data.</text>
</comment>
<organism evidence="1 2">
    <name type="scientific">[Myrmecia] bisecta</name>
    <dbReference type="NCBI Taxonomy" id="41462"/>
    <lineage>
        <taxon>Eukaryota</taxon>
        <taxon>Viridiplantae</taxon>
        <taxon>Chlorophyta</taxon>
        <taxon>core chlorophytes</taxon>
        <taxon>Trebouxiophyceae</taxon>
        <taxon>Trebouxiales</taxon>
        <taxon>Trebouxiaceae</taxon>
        <taxon>Myrmecia</taxon>
    </lineage>
</organism>
<name>A0AAW1R5X0_9CHLO</name>
<sequence length="80" mass="8462">MEGMASLLQAVCDLCIQRGVAGHHAAKILEAGSLLDATMLLEPHVVRACGQFLVNGELRKQHKAQTAPDMYGAGANSKFA</sequence>
<gene>
    <name evidence="1" type="ORF">WJX72_003120</name>
</gene>
<dbReference type="EMBL" id="JALJOR010000001">
    <property type="protein sequence ID" value="KAK9828969.1"/>
    <property type="molecule type" value="Genomic_DNA"/>
</dbReference>
<keyword evidence="2" id="KW-1185">Reference proteome</keyword>